<evidence type="ECO:0000313" key="1">
    <source>
        <dbReference type="EMBL" id="RMY10787.1"/>
    </source>
</evidence>
<dbReference type="InterPro" id="IPR010721">
    <property type="entry name" value="UstE-like"/>
</dbReference>
<gene>
    <name evidence="1" type="ORF">D0867_08285</name>
</gene>
<dbReference type="PANTHER" id="PTHR32251">
    <property type="entry name" value="3-OXO-5-ALPHA-STEROID 4-DEHYDROGENASE"/>
    <property type="match status" value="1"/>
</dbReference>
<sequence>MKGTPAIMDNITRQAEPVPSHLLNNVSLGNAIPATTLGIARSTLLPSIALHGGLSVIAYGVSRSTDRVEVKDYLWATGMVANAWYTAVGRHMVSGKSFGSAWSGLGFYQKALLGAVTVWGTRLTYRVASRSLKRGDDDTRYTEVKKEPGFWNKDAFILFGMEAVFQAIIALPFTTALRVDELTGFGGPTRDLAQYARWAAAGLFTSGLMLETLSDYQLEAHKQAERPDLYTSGVWSIVRHPNYLGDALCHFALPLWCYGARLFTPLQVLGPVANYFFLRLIGGDKQNEEYQLERYSKHNPTKHQQLQQWKSEKNSFWPRLREIGNPWTLAVIGVGMLGAVTEFLLENRVLGGAV</sequence>
<dbReference type="Proteomes" id="UP000271337">
    <property type="component" value="Unassembled WGS sequence"/>
</dbReference>
<protein>
    <recommendedName>
        <fullName evidence="3">Steroid 5-alpha reductase C-terminal domain-containing protein</fullName>
    </recommendedName>
</protein>
<proteinExistence type="predicted"/>
<dbReference type="Gene3D" id="1.20.120.1630">
    <property type="match status" value="1"/>
</dbReference>
<dbReference type="AlphaFoldDB" id="A0A3M6Z6Q1"/>
<reference evidence="1 2" key="1">
    <citation type="journal article" date="2018" name="BMC Genomics">
        <title>Genomic evidence for intraspecific hybridization in a clonal and extremely halotolerant yeast.</title>
        <authorList>
            <person name="Gostincar C."/>
            <person name="Stajich J.E."/>
            <person name="Zupancic J."/>
            <person name="Zalar P."/>
            <person name="Gunde-Cimerman N."/>
        </authorList>
    </citation>
    <scope>NUCLEOTIDE SEQUENCE [LARGE SCALE GENOMIC DNA]</scope>
    <source>
        <strain evidence="1 2">EXF-6669</strain>
    </source>
</reference>
<evidence type="ECO:0000313" key="2">
    <source>
        <dbReference type="Proteomes" id="UP000271337"/>
    </source>
</evidence>
<dbReference type="PANTHER" id="PTHR32251:SF15">
    <property type="entry name" value="3-OXO-5-ALPHA-STEROID 4-DEHYDROGENASE (DUF1295)"/>
    <property type="match status" value="1"/>
</dbReference>
<dbReference type="VEuPathDB" id="FungiDB:BTJ68_08090"/>
<accession>A0A3M6Z6Q1</accession>
<organism evidence="1 2">
    <name type="scientific">Hortaea werneckii</name>
    <name type="common">Black yeast</name>
    <name type="synonym">Cladosporium werneckii</name>
    <dbReference type="NCBI Taxonomy" id="91943"/>
    <lineage>
        <taxon>Eukaryota</taxon>
        <taxon>Fungi</taxon>
        <taxon>Dikarya</taxon>
        <taxon>Ascomycota</taxon>
        <taxon>Pezizomycotina</taxon>
        <taxon>Dothideomycetes</taxon>
        <taxon>Dothideomycetidae</taxon>
        <taxon>Mycosphaerellales</taxon>
        <taxon>Teratosphaeriaceae</taxon>
        <taxon>Hortaea</taxon>
    </lineage>
</organism>
<comment type="caution">
    <text evidence="1">The sequence shown here is derived from an EMBL/GenBank/DDBJ whole genome shotgun (WGS) entry which is preliminary data.</text>
</comment>
<dbReference type="EMBL" id="QWIL01000918">
    <property type="protein sequence ID" value="RMY10787.1"/>
    <property type="molecule type" value="Genomic_DNA"/>
</dbReference>
<dbReference type="OrthoDB" id="67965at2759"/>
<name>A0A3M6Z6Q1_HORWE</name>
<evidence type="ECO:0008006" key="3">
    <source>
        <dbReference type="Google" id="ProtNLM"/>
    </source>
</evidence>
<dbReference type="GO" id="GO:0016020">
    <property type="term" value="C:membrane"/>
    <property type="evidence" value="ECO:0007669"/>
    <property type="project" value="TreeGrafter"/>
</dbReference>
<dbReference type="Pfam" id="PF06966">
    <property type="entry name" value="DUF1295"/>
    <property type="match status" value="1"/>
</dbReference>